<evidence type="ECO:0000313" key="2">
    <source>
        <dbReference type="EMBL" id="KAJ1160483.1"/>
    </source>
</evidence>
<feature type="compositionally biased region" description="Basic residues" evidence="1">
    <location>
        <begin position="64"/>
        <end position="76"/>
    </location>
</feature>
<dbReference type="Proteomes" id="UP001066276">
    <property type="component" value="Chromosome 4_2"/>
</dbReference>
<accession>A0AAV7SB88</accession>
<feature type="region of interest" description="Disordered" evidence="1">
    <location>
        <begin position="52"/>
        <end position="76"/>
    </location>
</feature>
<name>A0AAV7SB88_PLEWA</name>
<evidence type="ECO:0000313" key="3">
    <source>
        <dbReference type="Proteomes" id="UP001066276"/>
    </source>
</evidence>
<keyword evidence="3" id="KW-1185">Reference proteome</keyword>
<protein>
    <submittedName>
        <fullName evidence="2">Uncharacterized protein</fullName>
    </submittedName>
</protein>
<gene>
    <name evidence="2" type="ORF">NDU88_000985</name>
</gene>
<dbReference type="EMBL" id="JANPWB010000008">
    <property type="protein sequence ID" value="KAJ1160483.1"/>
    <property type="molecule type" value="Genomic_DNA"/>
</dbReference>
<proteinExistence type="predicted"/>
<comment type="caution">
    <text evidence="2">The sequence shown here is derived from an EMBL/GenBank/DDBJ whole genome shotgun (WGS) entry which is preliminary data.</text>
</comment>
<organism evidence="2 3">
    <name type="scientific">Pleurodeles waltl</name>
    <name type="common">Iberian ribbed newt</name>
    <dbReference type="NCBI Taxonomy" id="8319"/>
    <lineage>
        <taxon>Eukaryota</taxon>
        <taxon>Metazoa</taxon>
        <taxon>Chordata</taxon>
        <taxon>Craniata</taxon>
        <taxon>Vertebrata</taxon>
        <taxon>Euteleostomi</taxon>
        <taxon>Amphibia</taxon>
        <taxon>Batrachia</taxon>
        <taxon>Caudata</taxon>
        <taxon>Salamandroidea</taxon>
        <taxon>Salamandridae</taxon>
        <taxon>Pleurodelinae</taxon>
        <taxon>Pleurodeles</taxon>
    </lineage>
</organism>
<dbReference type="AlphaFoldDB" id="A0AAV7SB88"/>
<evidence type="ECO:0000256" key="1">
    <source>
        <dbReference type="SAM" id="MobiDB-lite"/>
    </source>
</evidence>
<reference evidence="2" key="1">
    <citation type="journal article" date="2022" name="bioRxiv">
        <title>Sequencing and chromosome-scale assembly of the giantPleurodeles waltlgenome.</title>
        <authorList>
            <person name="Brown T."/>
            <person name="Elewa A."/>
            <person name="Iarovenko S."/>
            <person name="Subramanian E."/>
            <person name="Araus A.J."/>
            <person name="Petzold A."/>
            <person name="Susuki M."/>
            <person name="Suzuki K.-i.T."/>
            <person name="Hayashi T."/>
            <person name="Toyoda A."/>
            <person name="Oliveira C."/>
            <person name="Osipova E."/>
            <person name="Leigh N.D."/>
            <person name="Simon A."/>
            <person name="Yun M.H."/>
        </authorList>
    </citation>
    <scope>NUCLEOTIDE SEQUENCE</scope>
    <source>
        <strain evidence="2">20211129_DDA</strain>
        <tissue evidence="2">Liver</tissue>
    </source>
</reference>
<sequence length="76" mass="8682">MGSTGATRRPLLPERIMRSQARKNLSCVHGRSRWQKEDCSAQAALPLRLLTGFGRQSRKDRYHGTRRRTKSSKKGT</sequence>